<accession>A0AA94HQY3</accession>
<evidence type="ECO:0000256" key="4">
    <source>
        <dbReference type="SAM" id="Coils"/>
    </source>
</evidence>
<comment type="caution">
    <text evidence="5">The sequence shown here is derived from an EMBL/GenBank/DDBJ whole genome shotgun (WGS) entry which is preliminary data.</text>
</comment>
<dbReference type="EMBL" id="FPIW01000005">
    <property type="protein sequence ID" value="SFW22950.1"/>
    <property type="molecule type" value="Genomic_DNA"/>
</dbReference>
<dbReference type="RefSeq" id="WP_072311264.1">
    <property type="nucleotide sequence ID" value="NZ_FPIW01000005.1"/>
</dbReference>
<proteinExistence type="predicted"/>
<reference evidence="6" key="1">
    <citation type="submission" date="2016-11" db="EMBL/GenBank/DDBJ databases">
        <authorList>
            <person name="Jaros S."/>
            <person name="Januszkiewicz K."/>
            <person name="Wedrychowicz H."/>
        </authorList>
    </citation>
    <scope>NUCLEOTIDE SEQUENCE [LARGE SCALE GENOMIC DNA]</scope>
    <source>
        <strain evidence="6">DSM 7057</strain>
    </source>
</reference>
<evidence type="ECO:0000256" key="3">
    <source>
        <dbReference type="ARBA" id="ARBA00023219"/>
    </source>
</evidence>
<protein>
    <submittedName>
        <fullName evidence="5">Bacteriophage head to tail connecting protein</fullName>
    </submittedName>
</protein>
<keyword evidence="2" id="KW-1188">Viral release from host cell</keyword>
<dbReference type="AlphaFoldDB" id="A0AA94HQY3"/>
<feature type="coiled-coil region" evidence="4">
    <location>
        <begin position="500"/>
        <end position="530"/>
    </location>
</feature>
<dbReference type="Pfam" id="PF12236">
    <property type="entry name" value="Head-tail_con"/>
    <property type="match status" value="1"/>
</dbReference>
<evidence type="ECO:0000313" key="6">
    <source>
        <dbReference type="Proteomes" id="UP000182680"/>
    </source>
</evidence>
<dbReference type="InterPro" id="IPR020991">
    <property type="entry name" value="Connector_podovirus"/>
</dbReference>
<evidence type="ECO:0000313" key="5">
    <source>
        <dbReference type="EMBL" id="SFW22950.1"/>
    </source>
</evidence>
<keyword evidence="4" id="KW-0175">Coiled coil</keyword>
<keyword evidence="3" id="KW-0231">Viral genome packaging</keyword>
<evidence type="ECO:0000256" key="2">
    <source>
        <dbReference type="ARBA" id="ARBA00022612"/>
    </source>
</evidence>
<sequence>MAVDINKLNQRYQALRNERSPWDAAWRDLAEHFLPTKFRADSDSSTRKPEVLNKKIVDTTGILDMRTLAAGMQGGMTSPVRPWFRLTLEDESDHTGEIGAWLDDVTKRMQALLHRSNFYNATHSLYADLGTFGPGLLIETADWDGLHFKLIPAGEYVLDVNDKGTVDTFMYRLRMSARQIIQQFGENKAPEAVKTAASSPAAVTQFFDVVHAVFPRTDRIYGRLDAANMPYASVYWLSFGENGGGKPCILRESGFKDFPAFAPRWDVTGNDKYGRSPAMDVLSDCRMLQQMGITTLKAMHKAVDPPVGVPVGLRSEGVDLTPGGLNYLDFTSNTNGEIKPIQQIQAQIIEAAELKIQAVQQKIHDGLYADLFKMLMLNDRRNITATEIDAREREKLSMLGPVVERLDKELHSPLILRTFSLMEQFDALPPVPPSMQGAPLRVEFTSVLAQAQRMANTSPIDQTVAFVANVAPVRPEVTDIIDVEYTVRAYADALGAPAAMLRSEQDVQQIRQARAEAQAQAEQQAQAQLAIEQASQLSGAAKNLGQTPLGADGQTAIDAIVGGLGGM</sequence>
<comment type="subcellular location">
    <subcellularLocation>
        <location evidence="1">Virion</location>
    </subcellularLocation>
</comment>
<gene>
    <name evidence="5" type="ORF">SAMN02910291_00472</name>
</gene>
<evidence type="ECO:0000256" key="1">
    <source>
        <dbReference type="ARBA" id="ARBA00004328"/>
    </source>
</evidence>
<name>A0AA94HQY3_DESDE</name>
<dbReference type="Proteomes" id="UP000182680">
    <property type="component" value="Unassembled WGS sequence"/>
</dbReference>
<organism evidence="5 6">
    <name type="scientific">Desulfovibrio desulfuricans</name>
    <dbReference type="NCBI Taxonomy" id="876"/>
    <lineage>
        <taxon>Bacteria</taxon>
        <taxon>Pseudomonadati</taxon>
        <taxon>Thermodesulfobacteriota</taxon>
        <taxon>Desulfovibrionia</taxon>
        <taxon>Desulfovibrionales</taxon>
        <taxon>Desulfovibrionaceae</taxon>
        <taxon>Desulfovibrio</taxon>
    </lineage>
</organism>